<evidence type="ECO:0000256" key="1">
    <source>
        <dbReference type="SAM" id="SignalP"/>
    </source>
</evidence>
<sequence length="178" mass="19692">MKKALLTTALLVFTFSLSAQIKNVTKETKTTTVTVNNGQKVDKIVKTTKTDAEQQLEFKDADSKKLNKDVMPTPVQVNSQTTITANGTTVAEIDRSSFYMMNGQNYQFVTDRAGGYRVASPDNVNYGTMRKASNNNYIFKYNGKTSLAHFDADGNLVVETYDDNGSGLIVETYSLVKK</sequence>
<dbReference type="Proteomes" id="UP000287527">
    <property type="component" value="Unassembled WGS sequence"/>
</dbReference>
<name>A0A444HB14_9FLAO</name>
<keyword evidence="1" id="KW-0732">Signal</keyword>
<feature type="chain" id="PRO_5019328743" evidence="1">
    <location>
        <begin position="20"/>
        <end position="178"/>
    </location>
</feature>
<comment type="caution">
    <text evidence="2">The sequence shown here is derived from an EMBL/GenBank/DDBJ whole genome shotgun (WGS) entry which is preliminary data.</text>
</comment>
<reference evidence="2 3" key="1">
    <citation type="submission" date="2019-01" db="EMBL/GenBank/DDBJ databases">
        <title>Flavobacterium sp. nov.,isolated from freshwater.</title>
        <authorList>
            <person name="Zhang R."/>
            <person name="Du Z.-J."/>
        </authorList>
    </citation>
    <scope>NUCLEOTIDE SEQUENCE [LARGE SCALE GENOMIC DNA]</scope>
    <source>
        <strain evidence="2 3">1E403</strain>
    </source>
</reference>
<proteinExistence type="predicted"/>
<evidence type="ECO:0000313" key="3">
    <source>
        <dbReference type="Proteomes" id="UP000287527"/>
    </source>
</evidence>
<dbReference type="OrthoDB" id="1144137at2"/>
<keyword evidence="3" id="KW-1185">Reference proteome</keyword>
<accession>A0A444HB14</accession>
<dbReference type="RefSeq" id="WP_128389728.1">
    <property type="nucleotide sequence ID" value="NZ_SBII01000005.1"/>
</dbReference>
<gene>
    <name evidence="2" type="ORF">EPI11_09495</name>
</gene>
<dbReference type="EMBL" id="SBII01000005">
    <property type="protein sequence ID" value="RWX00499.1"/>
    <property type="molecule type" value="Genomic_DNA"/>
</dbReference>
<feature type="signal peptide" evidence="1">
    <location>
        <begin position="1"/>
        <end position="19"/>
    </location>
</feature>
<evidence type="ECO:0000313" key="2">
    <source>
        <dbReference type="EMBL" id="RWX00499.1"/>
    </source>
</evidence>
<protein>
    <submittedName>
        <fullName evidence="2">Uncharacterized protein</fullName>
    </submittedName>
</protein>
<dbReference type="AlphaFoldDB" id="A0A444HB14"/>
<organism evidence="2 3">
    <name type="scientific">Flavobacterium cerinum</name>
    <dbReference type="NCBI Taxonomy" id="2502784"/>
    <lineage>
        <taxon>Bacteria</taxon>
        <taxon>Pseudomonadati</taxon>
        <taxon>Bacteroidota</taxon>
        <taxon>Flavobacteriia</taxon>
        <taxon>Flavobacteriales</taxon>
        <taxon>Flavobacteriaceae</taxon>
        <taxon>Flavobacterium</taxon>
    </lineage>
</organism>